<dbReference type="InterPro" id="IPR035516">
    <property type="entry name" value="Gyrase/topoIV_suA_C"/>
</dbReference>
<dbReference type="HAMAP" id="MF_00936">
    <property type="entry name" value="ParC_type1"/>
    <property type="match status" value="1"/>
</dbReference>
<comment type="caution">
    <text evidence="11">The sequence shown here is derived from an EMBL/GenBank/DDBJ whole genome shotgun (WGS) entry which is preliminary data.</text>
</comment>
<feature type="site" description="Transition state stabilizer" evidence="7">
    <location>
        <position position="142"/>
    </location>
</feature>
<keyword evidence="6 7" id="KW-0413">Isomerase</keyword>
<keyword evidence="12" id="KW-1185">Reference proteome</keyword>
<keyword evidence="4 7" id="KW-0238">DNA-binding</keyword>
<comment type="subcellular location">
    <subcellularLocation>
        <location evidence="7">Cell membrane</location>
        <topology evidence="7">Peripheral membrane protein</topology>
    </subcellularLocation>
</comment>
<dbReference type="Proteomes" id="UP000320225">
    <property type="component" value="Unassembled WGS sequence"/>
</dbReference>
<dbReference type="InterPro" id="IPR013757">
    <property type="entry name" value="Topo_IIA_A_a_sf"/>
</dbReference>
<dbReference type="GO" id="GO:0003677">
    <property type="term" value="F:DNA binding"/>
    <property type="evidence" value="ECO:0007669"/>
    <property type="project" value="UniProtKB-UniRule"/>
</dbReference>
<evidence type="ECO:0000256" key="7">
    <source>
        <dbReference type="HAMAP-Rule" id="MF_00936"/>
    </source>
</evidence>
<evidence type="ECO:0000256" key="4">
    <source>
        <dbReference type="ARBA" id="ARBA00023125"/>
    </source>
</evidence>
<evidence type="ECO:0000256" key="6">
    <source>
        <dbReference type="ARBA" id="ARBA00023235"/>
    </source>
</evidence>
<dbReference type="InterPro" id="IPR013760">
    <property type="entry name" value="Topo_IIA-like_dom_sf"/>
</dbReference>
<feature type="domain" description="Topo IIA-type catalytic" evidence="10">
    <location>
        <begin position="48"/>
        <end position="541"/>
    </location>
</feature>
<gene>
    <name evidence="7 11" type="primary">parC</name>
    <name evidence="11" type="ORF">Tsedi_02360</name>
</gene>
<evidence type="ECO:0000259" key="10">
    <source>
        <dbReference type="PROSITE" id="PS52040"/>
    </source>
</evidence>
<dbReference type="GO" id="GO:0005524">
    <property type="term" value="F:ATP binding"/>
    <property type="evidence" value="ECO:0007669"/>
    <property type="project" value="InterPro"/>
</dbReference>
<evidence type="ECO:0000256" key="2">
    <source>
        <dbReference type="ARBA" id="ARBA00022475"/>
    </source>
</evidence>
<feature type="site" description="Interaction with DNA" evidence="7">
    <location>
        <position position="99"/>
    </location>
</feature>
<dbReference type="PANTHER" id="PTHR43493:SF1">
    <property type="entry name" value="DNA TOPOISOMERASE 4 SUBUNIT A"/>
    <property type="match status" value="1"/>
</dbReference>
<feature type="site" description="Interaction with DNA" evidence="7">
    <location>
        <position position="56"/>
    </location>
</feature>
<name>A0A554WGG3_9BURK</name>
<dbReference type="NCBIfam" id="NF004044">
    <property type="entry name" value="PRK05561.1"/>
    <property type="match status" value="1"/>
</dbReference>
<dbReference type="EMBL" id="VJND01000023">
    <property type="protein sequence ID" value="TSE22663.1"/>
    <property type="molecule type" value="Genomic_DNA"/>
</dbReference>
<dbReference type="EC" id="5.6.2.2" evidence="7"/>
<reference evidence="11 12" key="1">
    <citation type="submission" date="2019-07" db="EMBL/GenBank/DDBJ databases">
        <title>Tepidimonas sediminis YIM 72259 draft genome.</title>
        <authorList>
            <person name="Da Costa M.S."/>
            <person name="Froufe H.J.C."/>
            <person name="Egas C."/>
            <person name="Albuquerque L."/>
        </authorList>
    </citation>
    <scope>NUCLEOTIDE SEQUENCE [LARGE SCALE GENOMIC DNA]</scope>
    <source>
        <strain evidence="11 12">YIM 72259</strain>
    </source>
</reference>
<dbReference type="Pfam" id="PF00521">
    <property type="entry name" value="DNA_topoisoIV"/>
    <property type="match status" value="1"/>
</dbReference>
<accession>A0A554WGG3</accession>
<keyword evidence="2 7" id="KW-1003">Cell membrane</keyword>
<dbReference type="InterPro" id="IPR050220">
    <property type="entry name" value="Type_II_DNA_Topoisomerases"/>
</dbReference>
<organism evidence="11 12">
    <name type="scientific">Tepidimonas sediminis</name>
    <dbReference type="NCBI Taxonomy" id="2588941"/>
    <lineage>
        <taxon>Bacteria</taxon>
        <taxon>Pseudomonadati</taxon>
        <taxon>Pseudomonadota</taxon>
        <taxon>Betaproteobacteria</taxon>
        <taxon>Burkholderiales</taxon>
        <taxon>Tepidimonas</taxon>
    </lineage>
</organism>
<dbReference type="Gene3D" id="3.30.1360.40">
    <property type="match status" value="1"/>
</dbReference>
<comment type="catalytic activity">
    <reaction evidence="1 7 8">
        <text>ATP-dependent breakage, passage and rejoining of double-stranded DNA.</text>
        <dbReference type="EC" id="5.6.2.2"/>
    </reaction>
</comment>
<dbReference type="Gene3D" id="1.10.268.10">
    <property type="entry name" value="Topoisomerase, domain 3"/>
    <property type="match status" value="1"/>
</dbReference>
<dbReference type="GO" id="GO:0019897">
    <property type="term" value="C:extrinsic component of plasma membrane"/>
    <property type="evidence" value="ECO:0007669"/>
    <property type="project" value="UniProtKB-UniRule"/>
</dbReference>
<protein>
    <recommendedName>
        <fullName evidence="7">DNA topoisomerase 4 subunit A</fullName>
        <ecNumber evidence="7">5.6.2.2</ecNumber>
    </recommendedName>
    <alternativeName>
        <fullName evidence="7">Topoisomerase IV subunit A</fullName>
    </alternativeName>
</protein>
<dbReference type="CDD" id="cd00187">
    <property type="entry name" value="TOP4c"/>
    <property type="match status" value="1"/>
</dbReference>
<dbReference type="AlphaFoldDB" id="A0A554WGG3"/>
<evidence type="ECO:0000313" key="12">
    <source>
        <dbReference type="Proteomes" id="UP000320225"/>
    </source>
</evidence>
<dbReference type="Gene3D" id="2.120.10.90">
    <property type="entry name" value="DNA gyrase/topoisomerase IV, subunit A, C-terminal"/>
    <property type="match status" value="1"/>
</dbReference>
<dbReference type="GO" id="GO:0007059">
    <property type="term" value="P:chromosome segregation"/>
    <property type="evidence" value="ECO:0007669"/>
    <property type="project" value="UniProtKB-UniRule"/>
</dbReference>
<keyword evidence="9" id="KW-0175">Coiled coil</keyword>
<evidence type="ECO:0000313" key="11">
    <source>
        <dbReference type="EMBL" id="TSE22663.1"/>
    </source>
</evidence>
<dbReference type="InterPro" id="IPR006691">
    <property type="entry name" value="GyrA/parC_rep"/>
</dbReference>
<evidence type="ECO:0000256" key="1">
    <source>
        <dbReference type="ARBA" id="ARBA00000185"/>
    </source>
</evidence>
<feature type="active site" description="O-(5'-phospho-DNA)-tyrosine intermediate" evidence="7 8">
    <location>
        <position position="143"/>
    </location>
</feature>
<dbReference type="PANTHER" id="PTHR43493">
    <property type="entry name" value="DNA GYRASE/TOPOISOMERASE SUBUNIT A"/>
    <property type="match status" value="1"/>
</dbReference>
<comment type="function">
    <text evidence="7">Topoisomerase IV is essential for chromosome segregation. It relaxes supercoiled DNA. Performs the decatenation events required during the replication of a circular DNA molecule.</text>
</comment>
<evidence type="ECO:0000256" key="8">
    <source>
        <dbReference type="PROSITE-ProRule" id="PRU01384"/>
    </source>
</evidence>
<comment type="subunit">
    <text evidence="7">Heterotetramer composed of ParC and ParE.</text>
</comment>
<dbReference type="PROSITE" id="PS52040">
    <property type="entry name" value="TOPO_IIA"/>
    <property type="match status" value="1"/>
</dbReference>
<dbReference type="SMART" id="SM00434">
    <property type="entry name" value="TOP4c"/>
    <property type="match status" value="1"/>
</dbReference>
<dbReference type="Gene3D" id="3.90.199.10">
    <property type="entry name" value="Topoisomerase II, domain 5"/>
    <property type="match status" value="1"/>
</dbReference>
<dbReference type="GO" id="GO:0003918">
    <property type="term" value="F:DNA topoisomerase type II (double strand cut, ATP-hydrolyzing) activity"/>
    <property type="evidence" value="ECO:0007669"/>
    <property type="project" value="UniProtKB-UniRule"/>
</dbReference>
<evidence type="ECO:0000256" key="3">
    <source>
        <dbReference type="ARBA" id="ARBA00023029"/>
    </source>
</evidence>
<dbReference type="SUPFAM" id="SSF56719">
    <property type="entry name" value="Type II DNA topoisomerase"/>
    <property type="match status" value="1"/>
</dbReference>
<dbReference type="InterPro" id="IPR002205">
    <property type="entry name" value="Topo_IIA_dom_A"/>
</dbReference>
<comment type="similarity">
    <text evidence="7">Belongs to the type II topoisomerase GyrA/ParC subunit family. ParC type 1 subfamily.</text>
</comment>
<feature type="site" description="Interaction with DNA" evidence="7">
    <location>
        <position position="101"/>
    </location>
</feature>
<dbReference type="GO" id="GO:0005737">
    <property type="term" value="C:cytoplasm"/>
    <property type="evidence" value="ECO:0007669"/>
    <property type="project" value="TreeGrafter"/>
</dbReference>
<dbReference type="GO" id="GO:0005694">
    <property type="term" value="C:chromosome"/>
    <property type="evidence" value="ECO:0007669"/>
    <property type="project" value="InterPro"/>
</dbReference>
<evidence type="ECO:0000256" key="9">
    <source>
        <dbReference type="SAM" id="Coils"/>
    </source>
</evidence>
<dbReference type="FunFam" id="1.10.268.10:FF:000001">
    <property type="entry name" value="DNA gyrase subunit A"/>
    <property type="match status" value="1"/>
</dbReference>
<dbReference type="SUPFAM" id="SSF101904">
    <property type="entry name" value="GyrA/ParC C-terminal domain-like"/>
    <property type="match status" value="1"/>
</dbReference>
<proteinExistence type="inferred from homology"/>
<dbReference type="RefSeq" id="WP_246099282.1">
    <property type="nucleotide sequence ID" value="NZ_VJND01000023.1"/>
</dbReference>
<dbReference type="GO" id="GO:0009330">
    <property type="term" value="C:DNA topoisomerase type II (double strand cut, ATP-hydrolyzing) complex"/>
    <property type="evidence" value="ECO:0007669"/>
    <property type="project" value="UniProtKB-ARBA"/>
</dbReference>
<evidence type="ECO:0000256" key="5">
    <source>
        <dbReference type="ARBA" id="ARBA00023136"/>
    </source>
</evidence>
<feature type="coiled-coil region" evidence="9">
    <location>
        <begin position="469"/>
        <end position="496"/>
    </location>
</feature>
<keyword evidence="3 7" id="KW-0799">Topoisomerase</keyword>
<dbReference type="GO" id="GO:0006265">
    <property type="term" value="P:DNA topological change"/>
    <property type="evidence" value="ECO:0007669"/>
    <property type="project" value="UniProtKB-UniRule"/>
</dbReference>
<dbReference type="InterPro" id="IPR013758">
    <property type="entry name" value="Topo_IIA_A/C_ab"/>
</dbReference>
<dbReference type="NCBIfam" id="TIGR01062">
    <property type="entry name" value="parC_Gneg"/>
    <property type="match status" value="1"/>
</dbReference>
<keyword evidence="5 7" id="KW-0472">Membrane</keyword>
<dbReference type="Pfam" id="PF03989">
    <property type="entry name" value="DNA_gyraseA_C"/>
    <property type="match status" value="1"/>
</dbReference>
<dbReference type="InterPro" id="IPR005742">
    <property type="entry name" value="TopoIV_A_Gneg"/>
</dbReference>
<sequence>MLRTLMDETTDLFAPTAADDGGETTDLGAYAERAYLEYALSVVKGRALPDVCDGLKPVQRRILYAMQRMGLGWGGPNRSQPAKPVKSARVVGDVLGRFHPHGDQAAYDALVRMAQDFAQRYPLIDGQGNFGSRDGDGAAAMRYTEARLSRISALLLDELDQGTVDWVPNYDGSTEEPRQLPARLPFVLLNGASGIAVGLATEIPSHNLREVADACVALIRDPELPEDDLLQRLPGPDFPGGAQIISSADDIRAAYATGRGSLKVRARWTIEELARGQWQLVVTELPPGVSAQLVLQEIEELTNPKVKPGKKALTQEQLQLKASLLAVLETVRDESSKEAPVRLVFEPRSSRIAQAELVNQLLAHTSLETSVPVNLTVVGRDGRPVCKPLRTILLEWIAFRRDTVTRRTRHRLQQVLDRIHILEGRQVVLLNLDEVIAIIRASDEPKPALMARFALTERQAEDILEIRLRQLARLEAIRIEQELGELRAEQTRLEEVLASPKSLDRLLVREIEADARAFGDARRTLIQAERRAVAEVKVVDEPVTVIVSQKGWVRARSGHGHDAAAFTFKAGDALYAAFECRSVDTLVALGRDGRVWSVPVASLPSARGDGQPISAFVDLGASGAPLHYLVGPAASVWLLATSGGYGLLASVEDMTTRLKAGKAFLTVAEGETVCPPSPVAGHGRMQWAMAQGVATLAPRADGAGEGARVACVSEQGRVLVFGLQELRRQAGGGRGLMLMSLEDGDRLAAAVVVPPGAGVQVEGAGRGGKPRAETLGPRVLDQAQAARARKGREARLGFKVVRVWPALA</sequence>